<evidence type="ECO:0000313" key="9">
    <source>
        <dbReference type="Proteomes" id="UP001158067"/>
    </source>
</evidence>
<accession>A0ABY1Q7I7</accession>
<feature type="transmembrane region" description="Helical" evidence="7">
    <location>
        <begin position="326"/>
        <end position="346"/>
    </location>
</feature>
<organism evidence="8 9">
    <name type="scientific">Neorhodopirellula lusitana</name>
    <dbReference type="NCBI Taxonomy" id="445327"/>
    <lineage>
        <taxon>Bacteria</taxon>
        <taxon>Pseudomonadati</taxon>
        <taxon>Planctomycetota</taxon>
        <taxon>Planctomycetia</taxon>
        <taxon>Pirellulales</taxon>
        <taxon>Pirellulaceae</taxon>
        <taxon>Neorhodopirellula</taxon>
    </lineage>
</organism>
<evidence type="ECO:0000256" key="3">
    <source>
        <dbReference type="ARBA" id="ARBA00022475"/>
    </source>
</evidence>
<dbReference type="PANTHER" id="PTHR30250">
    <property type="entry name" value="PST FAMILY PREDICTED COLANIC ACID TRANSPORTER"/>
    <property type="match status" value="1"/>
</dbReference>
<feature type="transmembrane region" description="Helical" evidence="7">
    <location>
        <begin position="122"/>
        <end position="143"/>
    </location>
</feature>
<evidence type="ECO:0000256" key="4">
    <source>
        <dbReference type="ARBA" id="ARBA00022692"/>
    </source>
</evidence>
<evidence type="ECO:0000256" key="5">
    <source>
        <dbReference type="ARBA" id="ARBA00022989"/>
    </source>
</evidence>
<feature type="transmembrane region" description="Helical" evidence="7">
    <location>
        <begin position="298"/>
        <end position="320"/>
    </location>
</feature>
<comment type="similarity">
    <text evidence="2">Belongs to the polysaccharide synthase family.</text>
</comment>
<gene>
    <name evidence="8" type="ORF">SAMN06265222_107217</name>
</gene>
<evidence type="ECO:0000256" key="1">
    <source>
        <dbReference type="ARBA" id="ARBA00004651"/>
    </source>
</evidence>
<keyword evidence="9" id="KW-1185">Reference proteome</keyword>
<feature type="transmembrane region" description="Helical" evidence="7">
    <location>
        <begin position="90"/>
        <end position="110"/>
    </location>
</feature>
<comment type="caution">
    <text evidence="8">The sequence shown here is derived from an EMBL/GenBank/DDBJ whole genome shotgun (WGS) entry which is preliminary data.</text>
</comment>
<feature type="transmembrane region" description="Helical" evidence="7">
    <location>
        <begin position="27"/>
        <end position="44"/>
    </location>
</feature>
<dbReference type="EMBL" id="FXUG01000007">
    <property type="protein sequence ID" value="SMP62046.1"/>
    <property type="molecule type" value="Genomic_DNA"/>
</dbReference>
<dbReference type="Pfam" id="PF13440">
    <property type="entry name" value="Polysacc_synt_3"/>
    <property type="match status" value="1"/>
</dbReference>
<feature type="transmembrane region" description="Helical" evidence="7">
    <location>
        <begin position="447"/>
        <end position="470"/>
    </location>
</feature>
<dbReference type="RefSeq" id="WP_283433286.1">
    <property type="nucleotide sequence ID" value="NZ_FXUG01000007.1"/>
</dbReference>
<keyword evidence="5 7" id="KW-1133">Transmembrane helix</keyword>
<evidence type="ECO:0000256" key="7">
    <source>
        <dbReference type="SAM" id="Phobius"/>
    </source>
</evidence>
<keyword evidence="3" id="KW-1003">Cell membrane</keyword>
<feature type="transmembrane region" description="Helical" evidence="7">
    <location>
        <begin position="422"/>
        <end position="441"/>
    </location>
</feature>
<sequence>MADRPMETAPEITKTNHALFWNTIDQFVQQGVLFVTGIILARMIEPSQFGLIAMIIVFVAIGQNLMNAGLKSAIVQTKVLNESDCSTVLLANFSLSLILYLTIWTTAPFIAEFYDEQKLISLLRCLSFGLVVQSPSVVQTGLLSRRLEFRTQAKASLTGHILAGVIGVWMAFQGFEAWALVAMSISGKAINTILLWVFAGWHPTCWPSISSVQKLFPFGLSIAACSLLESIFNNLFFLVIGRFHTPADVAFYQRAYGINQIPVNNLNVIVSRTLFPLLCSRHKSPDVYRTTIRKAFRLTAFTILPTMSGLYLCADQLIYLLLGDKWLPSAALLEVMCVVGATLPFLTLNGLIITSQGLGGTAFRIEICKRILLVATICVTASMSVYAMVVGHAVQSACALVVAAFFTGKFSPYTVYEQASDIFPFLTTSLLCILVSQIILGDFQGGGLLRIIAFTALFAFLYLTNSYIFCRETLKDIKKLATR</sequence>
<evidence type="ECO:0000313" key="8">
    <source>
        <dbReference type="EMBL" id="SMP62046.1"/>
    </source>
</evidence>
<protein>
    <submittedName>
        <fullName evidence="8">Membrane protein involved in the export of O-antigen and teichoic acid</fullName>
    </submittedName>
</protein>
<comment type="subcellular location">
    <subcellularLocation>
        <location evidence="1">Cell membrane</location>
        <topology evidence="1">Multi-pass membrane protein</topology>
    </subcellularLocation>
</comment>
<feature type="transmembrane region" description="Helical" evidence="7">
    <location>
        <begin position="393"/>
        <end position="410"/>
    </location>
</feature>
<feature type="transmembrane region" description="Helical" evidence="7">
    <location>
        <begin position="218"/>
        <end position="240"/>
    </location>
</feature>
<dbReference type="CDD" id="cd13127">
    <property type="entry name" value="MATE_tuaB_like"/>
    <property type="match status" value="1"/>
</dbReference>
<proteinExistence type="inferred from homology"/>
<feature type="transmembrane region" description="Helical" evidence="7">
    <location>
        <begin position="367"/>
        <end position="387"/>
    </location>
</feature>
<keyword evidence="6 7" id="KW-0472">Membrane</keyword>
<reference evidence="8 9" key="1">
    <citation type="submission" date="2017-05" db="EMBL/GenBank/DDBJ databases">
        <authorList>
            <person name="Varghese N."/>
            <person name="Submissions S."/>
        </authorList>
    </citation>
    <scope>NUCLEOTIDE SEQUENCE [LARGE SCALE GENOMIC DNA]</scope>
    <source>
        <strain evidence="8 9">DSM 25457</strain>
    </source>
</reference>
<feature type="transmembrane region" description="Helical" evidence="7">
    <location>
        <begin position="51"/>
        <end position="70"/>
    </location>
</feature>
<keyword evidence="4 7" id="KW-0812">Transmembrane</keyword>
<name>A0ABY1Q7I7_9BACT</name>
<feature type="transmembrane region" description="Helical" evidence="7">
    <location>
        <begin position="179"/>
        <end position="198"/>
    </location>
</feature>
<dbReference type="Proteomes" id="UP001158067">
    <property type="component" value="Unassembled WGS sequence"/>
</dbReference>
<evidence type="ECO:0000256" key="2">
    <source>
        <dbReference type="ARBA" id="ARBA00007430"/>
    </source>
</evidence>
<evidence type="ECO:0000256" key="6">
    <source>
        <dbReference type="ARBA" id="ARBA00023136"/>
    </source>
</evidence>
<dbReference type="PANTHER" id="PTHR30250:SF10">
    <property type="entry name" value="LIPOPOLYSACCHARIDE BIOSYNTHESIS PROTEIN WZXC"/>
    <property type="match status" value="1"/>
</dbReference>
<dbReference type="InterPro" id="IPR050833">
    <property type="entry name" value="Poly_Biosynth_Transport"/>
</dbReference>